<dbReference type="AlphaFoldDB" id="A0A1I0MSI8"/>
<proteinExistence type="predicted"/>
<organism evidence="1 2">
    <name type="scientific">Aliiroseovarius sediminilitoris</name>
    <dbReference type="NCBI Taxonomy" id="1173584"/>
    <lineage>
        <taxon>Bacteria</taxon>
        <taxon>Pseudomonadati</taxon>
        <taxon>Pseudomonadota</taxon>
        <taxon>Alphaproteobacteria</taxon>
        <taxon>Rhodobacterales</taxon>
        <taxon>Paracoccaceae</taxon>
        <taxon>Aliiroseovarius</taxon>
    </lineage>
</organism>
<sequence length="46" mass="5191">MLRTIVLGSCVMVQGQYVRDLSDGRIVVRVEDRLFSGRPVDQRKAA</sequence>
<dbReference type="STRING" id="1173584.SAMN05444851_0258"/>
<dbReference type="EMBL" id="FOJB01000001">
    <property type="protein sequence ID" value="SEV91002.1"/>
    <property type="molecule type" value="Genomic_DNA"/>
</dbReference>
<evidence type="ECO:0000313" key="1">
    <source>
        <dbReference type="EMBL" id="SEV91002.1"/>
    </source>
</evidence>
<protein>
    <recommendedName>
        <fullName evidence="3">Translation initiation factor 2</fullName>
    </recommendedName>
</protein>
<evidence type="ECO:0008006" key="3">
    <source>
        <dbReference type="Google" id="ProtNLM"/>
    </source>
</evidence>
<reference evidence="1 2" key="1">
    <citation type="submission" date="2016-10" db="EMBL/GenBank/DDBJ databases">
        <authorList>
            <person name="de Groot N.N."/>
        </authorList>
    </citation>
    <scope>NUCLEOTIDE SEQUENCE [LARGE SCALE GENOMIC DNA]</scope>
    <source>
        <strain evidence="1 2">DSM 29439</strain>
    </source>
</reference>
<gene>
    <name evidence="1" type="ORF">SAMN05444851_0258</name>
</gene>
<dbReference type="RefSeq" id="WP_091427591.1">
    <property type="nucleotide sequence ID" value="NZ_FOJB01000001.1"/>
</dbReference>
<keyword evidence="2" id="KW-1185">Reference proteome</keyword>
<name>A0A1I0MSI8_9RHOB</name>
<evidence type="ECO:0000313" key="2">
    <source>
        <dbReference type="Proteomes" id="UP000199650"/>
    </source>
</evidence>
<dbReference type="Proteomes" id="UP000199650">
    <property type="component" value="Unassembled WGS sequence"/>
</dbReference>
<accession>A0A1I0MSI8</accession>